<dbReference type="InterPro" id="IPR013783">
    <property type="entry name" value="Ig-like_fold"/>
</dbReference>
<dbReference type="SMART" id="SM00406">
    <property type="entry name" value="IGv"/>
    <property type="match status" value="1"/>
</dbReference>
<evidence type="ECO:0000256" key="2">
    <source>
        <dbReference type="ARBA" id="ARBA00023130"/>
    </source>
</evidence>
<dbReference type="InterPro" id="IPR003598">
    <property type="entry name" value="Ig_sub2"/>
</dbReference>
<keyword evidence="5" id="KW-1279">T cell receptor</keyword>
<dbReference type="PANTHER" id="PTHR19367">
    <property type="entry name" value="T-CELL RECEPTOR ALPHA CHAIN V REGION"/>
    <property type="match status" value="1"/>
</dbReference>
<keyword evidence="8" id="KW-1185">Reference proteome</keyword>
<dbReference type="Gene3D" id="2.60.40.10">
    <property type="entry name" value="Immunoglobulins"/>
    <property type="match status" value="1"/>
</dbReference>
<organism evidence="7 8">
    <name type="scientific">Maylandia zebra</name>
    <name type="common">zebra mbuna</name>
    <dbReference type="NCBI Taxonomy" id="106582"/>
    <lineage>
        <taxon>Eukaryota</taxon>
        <taxon>Metazoa</taxon>
        <taxon>Chordata</taxon>
        <taxon>Craniata</taxon>
        <taxon>Vertebrata</taxon>
        <taxon>Euteleostomi</taxon>
        <taxon>Actinopterygii</taxon>
        <taxon>Neopterygii</taxon>
        <taxon>Teleostei</taxon>
        <taxon>Neoteleostei</taxon>
        <taxon>Acanthomorphata</taxon>
        <taxon>Ovalentaria</taxon>
        <taxon>Cichlomorphae</taxon>
        <taxon>Cichliformes</taxon>
        <taxon>Cichlidae</taxon>
        <taxon>African cichlids</taxon>
        <taxon>Pseudocrenilabrinae</taxon>
        <taxon>Haplochromini</taxon>
        <taxon>Maylandia</taxon>
        <taxon>Maylandia zebra complex</taxon>
    </lineage>
</organism>
<dbReference type="InterPro" id="IPR003599">
    <property type="entry name" value="Ig_sub"/>
</dbReference>
<dbReference type="PROSITE" id="PS50835">
    <property type="entry name" value="IG_LIKE"/>
    <property type="match status" value="1"/>
</dbReference>
<name>A0A3P9CDV1_9CICH</name>
<evidence type="ECO:0000256" key="1">
    <source>
        <dbReference type="ARBA" id="ARBA00022729"/>
    </source>
</evidence>
<evidence type="ECO:0000256" key="4">
    <source>
        <dbReference type="ARBA" id="ARBA00023319"/>
    </source>
</evidence>
<dbReference type="AlphaFoldDB" id="A0A3P9CDV1"/>
<dbReference type="InterPro" id="IPR051287">
    <property type="entry name" value="TCR_variable_region"/>
</dbReference>
<evidence type="ECO:0000256" key="5">
    <source>
        <dbReference type="ARBA" id="ARBA00043266"/>
    </source>
</evidence>
<evidence type="ECO:0000313" key="7">
    <source>
        <dbReference type="Ensembl" id="ENSMZEP00005020425.1"/>
    </source>
</evidence>
<evidence type="ECO:0000259" key="6">
    <source>
        <dbReference type="PROSITE" id="PS50835"/>
    </source>
</evidence>
<keyword evidence="4" id="KW-0393">Immunoglobulin domain</keyword>
<evidence type="ECO:0000256" key="3">
    <source>
        <dbReference type="ARBA" id="ARBA00023170"/>
    </source>
</evidence>
<dbReference type="GO" id="GO:0042101">
    <property type="term" value="C:T cell receptor complex"/>
    <property type="evidence" value="ECO:0007669"/>
    <property type="project" value="UniProtKB-KW"/>
</dbReference>
<keyword evidence="5" id="KW-0391">Immunity</keyword>
<dbReference type="SUPFAM" id="SSF48726">
    <property type="entry name" value="Immunoglobulin"/>
    <property type="match status" value="1"/>
</dbReference>
<dbReference type="GeneTree" id="ENSGT01110000267327"/>
<reference evidence="7" key="1">
    <citation type="submission" date="2025-08" db="UniProtKB">
        <authorList>
            <consortium name="Ensembl"/>
        </authorList>
    </citation>
    <scope>IDENTIFICATION</scope>
</reference>
<dbReference type="PANTHER" id="PTHR19367:SF18">
    <property type="entry name" value="T CELL RECEPTOR ALPHA VARIABLE 16"/>
    <property type="match status" value="1"/>
</dbReference>
<dbReference type="Proteomes" id="UP000265160">
    <property type="component" value="Unplaced"/>
</dbReference>
<accession>A0A3P9CDV1</accession>
<reference evidence="7" key="2">
    <citation type="submission" date="2025-09" db="UniProtKB">
        <authorList>
            <consortium name="Ensembl"/>
        </authorList>
    </citation>
    <scope>IDENTIFICATION</scope>
</reference>
<evidence type="ECO:0000313" key="8">
    <source>
        <dbReference type="Proteomes" id="UP000265160"/>
    </source>
</evidence>
<dbReference type="SMART" id="SM00409">
    <property type="entry name" value="IG"/>
    <property type="match status" value="1"/>
</dbReference>
<proteinExistence type="predicted"/>
<keyword evidence="2" id="KW-1064">Adaptive immunity</keyword>
<feature type="domain" description="Ig-like" evidence="6">
    <location>
        <begin position="15"/>
        <end position="112"/>
    </location>
</feature>
<protein>
    <recommendedName>
        <fullName evidence="6">Ig-like domain-containing protein</fullName>
    </recommendedName>
</protein>
<dbReference type="Pfam" id="PF07686">
    <property type="entry name" value="V-set"/>
    <property type="match status" value="1"/>
</dbReference>
<keyword evidence="3" id="KW-0675">Receptor</keyword>
<sequence>MSLLFSGSSEDLLTPSKDVVTSLEGGTVTLSCNYSAAGDDYFFWYRQYPGKPPEFLISHSGTGVEISDPVPGINFNVSEDKTLMTLQISSAAVSDSAVYYCAGAHSDRKTAKLCTKTFGAKTTEYSTTSTRGSHTLLHFSGFGSCNHFWSRSHQLCKSVNTATCHGSSLNNSIVGRGGHEYPGWLSSGP</sequence>
<dbReference type="InterPro" id="IPR036179">
    <property type="entry name" value="Ig-like_dom_sf"/>
</dbReference>
<dbReference type="SMART" id="SM00408">
    <property type="entry name" value="IGc2"/>
    <property type="match status" value="1"/>
</dbReference>
<dbReference type="InterPro" id="IPR007110">
    <property type="entry name" value="Ig-like_dom"/>
</dbReference>
<dbReference type="InterPro" id="IPR013106">
    <property type="entry name" value="Ig_V-set"/>
</dbReference>
<dbReference type="GO" id="GO:0002250">
    <property type="term" value="P:adaptive immune response"/>
    <property type="evidence" value="ECO:0007669"/>
    <property type="project" value="UniProtKB-KW"/>
</dbReference>
<dbReference type="Ensembl" id="ENSMZET00005021078.1">
    <property type="protein sequence ID" value="ENSMZEP00005020425.1"/>
    <property type="gene ID" value="ENSMZEG00005015318.1"/>
</dbReference>
<keyword evidence="1" id="KW-0732">Signal</keyword>